<accession>A0A8J5M224</accession>
<name>A0A8J5M224_9STRA</name>
<evidence type="ECO:0000313" key="1">
    <source>
        <dbReference type="EMBL" id="KAG6954369.1"/>
    </source>
</evidence>
<gene>
    <name evidence="1" type="ORF">JG688_00012383</name>
</gene>
<keyword evidence="2" id="KW-1185">Reference proteome</keyword>
<reference evidence="1" key="1">
    <citation type="submission" date="2021-01" db="EMBL/GenBank/DDBJ databases">
        <title>Phytophthora aleatoria, a newly-described species from Pinus radiata is distinct from Phytophthora cactorum isolates based on comparative genomics.</title>
        <authorList>
            <person name="Mcdougal R."/>
            <person name="Panda P."/>
            <person name="Williams N."/>
            <person name="Studholme D.J."/>
        </authorList>
    </citation>
    <scope>NUCLEOTIDE SEQUENCE</scope>
    <source>
        <strain evidence="1">NZFS 4037</strain>
    </source>
</reference>
<organism evidence="1 2">
    <name type="scientific">Phytophthora aleatoria</name>
    <dbReference type="NCBI Taxonomy" id="2496075"/>
    <lineage>
        <taxon>Eukaryota</taxon>
        <taxon>Sar</taxon>
        <taxon>Stramenopiles</taxon>
        <taxon>Oomycota</taxon>
        <taxon>Peronosporomycetes</taxon>
        <taxon>Peronosporales</taxon>
        <taxon>Peronosporaceae</taxon>
        <taxon>Phytophthora</taxon>
    </lineage>
</organism>
<sequence length="69" mass="7591">MFDMTGEEDEELAPGAATAIFDNVVRDGRELAEDDLGEELVYTEPEDPGTIVPIGEARHRPAFVETVEK</sequence>
<proteinExistence type="predicted"/>
<comment type="caution">
    <text evidence="1">The sequence shown here is derived from an EMBL/GenBank/DDBJ whole genome shotgun (WGS) entry which is preliminary data.</text>
</comment>
<dbReference type="EMBL" id="JAENGY010000952">
    <property type="protein sequence ID" value="KAG6954369.1"/>
    <property type="molecule type" value="Genomic_DNA"/>
</dbReference>
<evidence type="ECO:0000313" key="2">
    <source>
        <dbReference type="Proteomes" id="UP000709295"/>
    </source>
</evidence>
<protein>
    <submittedName>
        <fullName evidence="1">Uncharacterized protein</fullName>
    </submittedName>
</protein>
<dbReference type="AlphaFoldDB" id="A0A8J5M224"/>
<dbReference type="Proteomes" id="UP000709295">
    <property type="component" value="Unassembled WGS sequence"/>
</dbReference>